<name>A0A9P0VWB7_CUSEU</name>
<feature type="compositionally biased region" description="Low complexity" evidence="1">
    <location>
        <begin position="28"/>
        <end position="46"/>
    </location>
</feature>
<dbReference type="EMBL" id="CAMAPE010000002">
    <property type="protein sequence ID" value="CAH9052345.1"/>
    <property type="molecule type" value="Genomic_DNA"/>
</dbReference>
<gene>
    <name evidence="3" type="ORF">CEURO_LOCUS327</name>
</gene>
<feature type="region of interest" description="Disordered" evidence="1">
    <location>
        <begin position="1"/>
        <end position="53"/>
    </location>
</feature>
<keyword evidence="2" id="KW-0472">Membrane</keyword>
<dbReference type="AlphaFoldDB" id="A0A9P0VWB7"/>
<evidence type="ECO:0000313" key="4">
    <source>
        <dbReference type="Proteomes" id="UP001152484"/>
    </source>
</evidence>
<comment type="caution">
    <text evidence="3">The sequence shown here is derived from an EMBL/GenBank/DDBJ whole genome shotgun (WGS) entry which is preliminary data.</text>
</comment>
<keyword evidence="2" id="KW-1133">Transmembrane helix</keyword>
<dbReference type="OrthoDB" id="1907935at2759"/>
<protein>
    <submittedName>
        <fullName evidence="3">Uncharacterized protein</fullName>
    </submittedName>
</protein>
<evidence type="ECO:0000313" key="3">
    <source>
        <dbReference type="EMBL" id="CAH9052345.1"/>
    </source>
</evidence>
<dbReference type="Proteomes" id="UP001152484">
    <property type="component" value="Unassembled WGS sequence"/>
</dbReference>
<feature type="transmembrane region" description="Helical" evidence="2">
    <location>
        <begin position="63"/>
        <end position="81"/>
    </location>
</feature>
<evidence type="ECO:0000256" key="2">
    <source>
        <dbReference type="SAM" id="Phobius"/>
    </source>
</evidence>
<keyword evidence="2" id="KW-0812">Transmembrane</keyword>
<reference evidence="3" key="1">
    <citation type="submission" date="2022-07" db="EMBL/GenBank/DDBJ databases">
        <authorList>
            <person name="Macas J."/>
            <person name="Novak P."/>
            <person name="Neumann P."/>
        </authorList>
    </citation>
    <scope>NUCLEOTIDE SEQUENCE</scope>
</reference>
<organism evidence="3 4">
    <name type="scientific">Cuscuta europaea</name>
    <name type="common">European dodder</name>
    <dbReference type="NCBI Taxonomy" id="41803"/>
    <lineage>
        <taxon>Eukaryota</taxon>
        <taxon>Viridiplantae</taxon>
        <taxon>Streptophyta</taxon>
        <taxon>Embryophyta</taxon>
        <taxon>Tracheophyta</taxon>
        <taxon>Spermatophyta</taxon>
        <taxon>Magnoliopsida</taxon>
        <taxon>eudicotyledons</taxon>
        <taxon>Gunneridae</taxon>
        <taxon>Pentapetalae</taxon>
        <taxon>asterids</taxon>
        <taxon>lamiids</taxon>
        <taxon>Solanales</taxon>
        <taxon>Convolvulaceae</taxon>
        <taxon>Cuscuteae</taxon>
        <taxon>Cuscuta</taxon>
        <taxon>Cuscuta subgen. Cuscuta</taxon>
    </lineage>
</organism>
<evidence type="ECO:0000256" key="1">
    <source>
        <dbReference type="SAM" id="MobiDB-lite"/>
    </source>
</evidence>
<keyword evidence="4" id="KW-1185">Reference proteome</keyword>
<dbReference type="PANTHER" id="PTHR34364">
    <property type="entry name" value="WAS/WASL-INTERACTING FAMILY PROTEIN"/>
    <property type="match status" value="1"/>
</dbReference>
<dbReference type="PANTHER" id="PTHR34364:SF1">
    <property type="entry name" value="WAS_WASL-INTERACTING FAMILY PROTEIN"/>
    <property type="match status" value="1"/>
</dbReference>
<proteinExistence type="predicted"/>
<accession>A0A9P0VWB7</accession>
<sequence length="176" mass="19885">MDNGSKLYMNKPKKSQLKQHASSPQTLSPPSVSPSMTSSNPTAANHAPPPPPAKEPFLRRYRFIFPMLLAVNLAIGGYLYMRTKKKDTTAIEIQEKPIPSVVTATESATIAEKLVIPPALQPVMEPISEKDKRDILKWMLEEKRKMKPKDPEEKRRIDEDKAILKQFIRAKSIPNL</sequence>